<dbReference type="GO" id="GO:0005524">
    <property type="term" value="F:ATP binding"/>
    <property type="evidence" value="ECO:0007669"/>
    <property type="project" value="UniProtKB-KW"/>
</dbReference>
<keyword evidence="5" id="KW-0067">ATP-binding</keyword>
<keyword evidence="3" id="KW-0547">Nucleotide-binding</keyword>
<dbReference type="GO" id="GO:0004674">
    <property type="term" value="F:protein serine/threonine kinase activity"/>
    <property type="evidence" value="ECO:0007669"/>
    <property type="project" value="UniProtKB-KW"/>
</dbReference>
<dbReference type="EMBL" id="UOGB01000289">
    <property type="protein sequence ID" value="VAX24180.1"/>
    <property type="molecule type" value="Genomic_DNA"/>
</dbReference>
<feature type="compositionally biased region" description="Basic and acidic residues" evidence="6">
    <location>
        <begin position="346"/>
        <end position="374"/>
    </location>
</feature>
<gene>
    <name evidence="9" type="ORF">MNBD_NITROSPINAE03-746</name>
</gene>
<proteinExistence type="predicted"/>
<evidence type="ECO:0000256" key="7">
    <source>
        <dbReference type="SAM" id="Phobius"/>
    </source>
</evidence>
<feature type="region of interest" description="Disordered" evidence="6">
    <location>
        <begin position="343"/>
        <end position="400"/>
    </location>
</feature>
<evidence type="ECO:0000256" key="5">
    <source>
        <dbReference type="ARBA" id="ARBA00022840"/>
    </source>
</evidence>
<feature type="transmembrane region" description="Helical" evidence="7">
    <location>
        <begin position="305"/>
        <end position="326"/>
    </location>
</feature>
<evidence type="ECO:0000256" key="1">
    <source>
        <dbReference type="ARBA" id="ARBA00022527"/>
    </source>
</evidence>
<dbReference type="SMART" id="SM00220">
    <property type="entry name" value="S_TKc"/>
    <property type="match status" value="1"/>
</dbReference>
<evidence type="ECO:0000256" key="6">
    <source>
        <dbReference type="SAM" id="MobiDB-lite"/>
    </source>
</evidence>
<keyword evidence="1 9" id="KW-0723">Serine/threonine-protein kinase</keyword>
<keyword evidence="2" id="KW-0808">Transferase</keyword>
<reference evidence="9" key="1">
    <citation type="submission" date="2018-06" db="EMBL/GenBank/DDBJ databases">
        <authorList>
            <person name="Zhirakovskaya E."/>
        </authorList>
    </citation>
    <scope>NUCLEOTIDE SEQUENCE</scope>
</reference>
<dbReference type="CDD" id="cd14014">
    <property type="entry name" value="STKc_PknB_like"/>
    <property type="match status" value="1"/>
</dbReference>
<dbReference type="Pfam" id="PF00069">
    <property type="entry name" value="Pkinase"/>
    <property type="match status" value="1"/>
</dbReference>
<keyword evidence="7" id="KW-0812">Transmembrane</keyword>
<dbReference type="PROSITE" id="PS50011">
    <property type="entry name" value="PROTEIN_KINASE_DOM"/>
    <property type="match status" value="1"/>
</dbReference>
<evidence type="ECO:0000256" key="4">
    <source>
        <dbReference type="ARBA" id="ARBA00022777"/>
    </source>
</evidence>
<accession>A0A3B1CNF9</accession>
<dbReference type="FunFam" id="1.10.510.10:FF:000021">
    <property type="entry name" value="Serine/threonine protein kinase"/>
    <property type="match status" value="1"/>
</dbReference>
<organism evidence="9">
    <name type="scientific">hydrothermal vent metagenome</name>
    <dbReference type="NCBI Taxonomy" id="652676"/>
    <lineage>
        <taxon>unclassified sequences</taxon>
        <taxon>metagenomes</taxon>
        <taxon>ecological metagenomes</taxon>
    </lineage>
</organism>
<keyword evidence="4 9" id="KW-0418">Kinase</keyword>
<evidence type="ECO:0000313" key="9">
    <source>
        <dbReference type="EMBL" id="VAX24180.1"/>
    </source>
</evidence>
<dbReference type="PANTHER" id="PTHR43289:SF6">
    <property type="entry name" value="SERINE_THREONINE-PROTEIN KINASE NEKL-3"/>
    <property type="match status" value="1"/>
</dbReference>
<name>A0A3B1CNF9_9ZZZZ</name>
<evidence type="ECO:0000256" key="2">
    <source>
        <dbReference type="ARBA" id="ARBA00022679"/>
    </source>
</evidence>
<protein>
    <submittedName>
        <fullName evidence="9">Serine/threonine protein kinase PrkC, regulator of stationary phase</fullName>
    </submittedName>
</protein>
<dbReference type="InterPro" id="IPR013229">
    <property type="entry name" value="PEGA"/>
</dbReference>
<dbReference type="InterPro" id="IPR000719">
    <property type="entry name" value="Prot_kinase_dom"/>
</dbReference>
<evidence type="ECO:0000256" key="3">
    <source>
        <dbReference type="ARBA" id="ARBA00022741"/>
    </source>
</evidence>
<feature type="domain" description="Protein kinase" evidence="8">
    <location>
        <begin position="1"/>
        <end position="258"/>
    </location>
</feature>
<dbReference type="Gene3D" id="3.30.200.20">
    <property type="entry name" value="Phosphorylase Kinase, domain 1"/>
    <property type="match status" value="1"/>
</dbReference>
<dbReference type="PROSITE" id="PS00108">
    <property type="entry name" value="PROTEIN_KINASE_ST"/>
    <property type="match status" value="1"/>
</dbReference>
<keyword evidence="7" id="KW-0472">Membrane</keyword>
<evidence type="ECO:0000259" key="8">
    <source>
        <dbReference type="PROSITE" id="PS50011"/>
    </source>
</evidence>
<dbReference type="PANTHER" id="PTHR43289">
    <property type="entry name" value="MITOGEN-ACTIVATED PROTEIN KINASE KINASE KINASE 20-RELATED"/>
    <property type="match status" value="1"/>
</dbReference>
<dbReference type="InterPro" id="IPR011009">
    <property type="entry name" value="Kinase-like_dom_sf"/>
</dbReference>
<dbReference type="InterPro" id="IPR008271">
    <property type="entry name" value="Ser/Thr_kinase_AS"/>
</dbReference>
<dbReference type="SUPFAM" id="SSF56112">
    <property type="entry name" value="Protein kinase-like (PK-like)"/>
    <property type="match status" value="1"/>
</dbReference>
<dbReference type="Pfam" id="PF08308">
    <property type="entry name" value="PEGA"/>
    <property type="match status" value="2"/>
</dbReference>
<dbReference type="Gene3D" id="1.10.510.10">
    <property type="entry name" value="Transferase(Phosphotransferase) domain 1"/>
    <property type="match status" value="1"/>
</dbReference>
<sequence>MGIVYKGLDPKINRPVALKVIRSGLGSSKSADQKQALDRFYIEAQSAGQLSHHNIVTIYDVGEESTNDGDIVYIAMEYIAGKGLDHHIKSDTFSALKDKIRIIRQVAVGLDYAHKRDIVHRDVKPANIILTQELEPKLMDFGLARFSDSSLTMSGAILGTPNYMAPEQVQGKKVDARSDLFALTVIFYEMLTNEKPFAGDTITTVIYRVVNEDPILPCKLNPDLPRSVDQMIEKGLSKSRENRFQTGAEYIDALDALLADPGKPLTFSSDAVKAKGSSSTIVLDKDEAAIAINAGAIKAGPDKRILAGAGAVVVAVIGLLLFFLAGGDRQKPQVDKAMEKSQVVAKVERPEEHLAPEQSIEPEKNLAPEQDKVKQIKPAATSKPAKPPKNKAAKKPVASAKKKARAKITKAVAPKHEKVATPSNKKGLLTVVSDPSGAEVFVGSEFIGLTPVNNLKFRQGGHNLKILKKGYQTYTHKIRLGDKNKFSVSLVEGKSDDKIVSKAAPSGASGALDVFAPPKSVIYIDGKEYKEERVTLSDLSPGSHMVYIQMKGHKPYNKRITITKGKTETIDVR</sequence>
<dbReference type="AlphaFoldDB" id="A0A3B1CNF9"/>
<keyword evidence="7" id="KW-1133">Transmembrane helix</keyword>
<feature type="compositionally biased region" description="Basic residues" evidence="6">
    <location>
        <begin position="386"/>
        <end position="400"/>
    </location>
</feature>